<evidence type="ECO:0000313" key="3">
    <source>
        <dbReference type="Proteomes" id="UP001142055"/>
    </source>
</evidence>
<dbReference type="OMA" id="PNMYGMM"/>
<sequence length="211" mass="24980">MQQPILSLNHHCESNSRIFCFQIPINCPICLQTLDQNEIQVRTLPNPLKPATQGRCSVAIRPTKGNFLTDYHNSSDLHICLITSDGRIAEFDTNGARMNDDINQWKSSLIIRMFDQLSWQLCRSWDEQLEQFTQQDRWHSTKYDEQKNNCFDFVLQFLRSLNIELLEPWIESKTKFCEHFIVPRTKLLARYISLFRKLQAEQLVMLRVEEQ</sequence>
<proteinExistence type="predicted"/>
<accession>A0A9Q0RTH3</accession>
<dbReference type="InterPro" id="IPR053921">
    <property type="entry name" value="MKRN2OS-like_C"/>
</dbReference>
<gene>
    <name evidence="2" type="ORF">RDWZM_004409</name>
</gene>
<evidence type="ECO:0000313" key="2">
    <source>
        <dbReference type="EMBL" id="KAJ6225864.1"/>
    </source>
</evidence>
<dbReference type="OrthoDB" id="10065749at2759"/>
<dbReference type="PANTHER" id="PTHR33963">
    <property type="entry name" value="MKRN2 OPPOSITE STRAND PROTEIN"/>
    <property type="match status" value="1"/>
</dbReference>
<dbReference type="EMBL" id="JAPWDV010000001">
    <property type="protein sequence ID" value="KAJ6225864.1"/>
    <property type="molecule type" value="Genomic_DNA"/>
</dbReference>
<comment type="caution">
    <text evidence="2">The sequence shown here is derived from an EMBL/GenBank/DDBJ whole genome shotgun (WGS) entry which is preliminary data.</text>
</comment>
<feature type="domain" description="MKRN2 opposite strand protein-like C-terminal" evidence="1">
    <location>
        <begin position="43"/>
        <end position="198"/>
    </location>
</feature>
<reference evidence="2" key="1">
    <citation type="submission" date="2022-12" db="EMBL/GenBank/DDBJ databases">
        <title>Genome assemblies of Blomia tropicalis.</title>
        <authorList>
            <person name="Cui Y."/>
        </authorList>
    </citation>
    <scope>NUCLEOTIDE SEQUENCE</scope>
    <source>
        <tissue evidence="2">Adult mites</tissue>
    </source>
</reference>
<evidence type="ECO:0000259" key="1">
    <source>
        <dbReference type="Pfam" id="PF16044"/>
    </source>
</evidence>
<dbReference type="InterPro" id="IPR032016">
    <property type="entry name" value="MKRN2OS-like"/>
</dbReference>
<name>A0A9Q0RTH3_BLOTA</name>
<dbReference type="PANTHER" id="PTHR33963:SF2">
    <property type="entry name" value="MKRN2 OPPOSITE STRAND PROTEIN"/>
    <property type="match status" value="1"/>
</dbReference>
<dbReference type="Proteomes" id="UP001142055">
    <property type="component" value="Chromosome 1"/>
</dbReference>
<keyword evidence="3" id="KW-1185">Reference proteome</keyword>
<organism evidence="2 3">
    <name type="scientific">Blomia tropicalis</name>
    <name type="common">Mite</name>
    <dbReference type="NCBI Taxonomy" id="40697"/>
    <lineage>
        <taxon>Eukaryota</taxon>
        <taxon>Metazoa</taxon>
        <taxon>Ecdysozoa</taxon>
        <taxon>Arthropoda</taxon>
        <taxon>Chelicerata</taxon>
        <taxon>Arachnida</taxon>
        <taxon>Acari</taxon>
        <taxon>Acariformes</taxon>
        <taxon>Sarcoptiformes</taxon>
        <taxon>Astigmata</taxon>
        <taxon>Glycyphagoidea</taxon>
        <taxon>Echimyopodidae</taxon>
        <taxon>Blomia</taxon>
    </lineage>
</organism>
<dbReference type="Pfam" id="PF16044">
    <property type="entry name" value="DUF4796_C"/>
    <property type="match status" value="1"/>
</dbReference>
<protein>
    <recommendedName>
        <fullName evidence="1">MKRN2 opposite strand protein-like C-terminal domain-containing protein</fullName>
    </recommendedName>
</protein>
<dbReference type="AlphaFoldDB" id="A0A9Q0RTH3"/>